<dbReference type="InterPro" id="IPR052240">
    <property type="entry name" value="SAP_domain_ribonucleoprotein"/>
</dbReference>
<dbReference type="PROSITE" id="PS50800">
    <property type="entry name" value="SAP"/>
    <property type="match status" value="1"/>
</dbReference>
<evidence type="ECO:0000256" key="2">
    <source>
        <dbReference type="ARBA" id="ARBA00046328"/>
    </source>
</evidence>
<dbReference type="STRING" id="396776.A0A0J8RNE5"/>
<dbReference type="Gene3D" id="1.10.720.30">
    <property type="entry name" value="SAP domain"/>
    <property type="match status" value="1"/>
</dbReference>
<feature type="compositionally biased region" description="Basic and acidic residues" evidence="3">
    <location>
        <begin position="248"/>
        <end position="269"/>
    </location>
</feature>
<dbReference type="InterPro" id="IPR036361">
    <property type="entry name" value="SAP_dom_sf"/>
</dbReference>
<evidence type="ECO:0000313" key="6">
    <source>
        <dbReference type="Proteomes" id="UP000054563"/>
    </source>
</evidence>
<accession>A0A0J8RNE5</accession>
<dbReference type="GO" id="GO:0016973">
    <property type="term" value="P:poly(A)+ mRNA export from nucleus"/>
    <property type="evidence" value="ECO:0007669"/>
    <property type="project" value="TreeGrafter"/>
</dbReference>
<feature type="compositionally biased region" description="Low complexity" evidence="3">
    <location>
        <begin position="154"/>
        <end position="173"/>
    </location>
</feature>
<feature type="region of interest" description="Disordered" evidence="3">
    <location>
        <begin position="154"/>
        <end position="293"/>
    </location>
</feature>
<feature type="compositionally biased region" description="Basic and acidic residues" evidence="3">
    <location>
        <begin position="310"/>
        <end position="331"/>
    </location>
</feature>
<dbReference type="PANTHER" id="PTHR46551:SF1">
    <property type="entry name" value="SAP DOMAIN-CONTAINING RIBONUCLEOPROTEIN"/>
    <property type="match status" value="1"/>
</dbReference>
<protein>
    <recommendedName>
        <fullName evidence="4">SAP domain-containing protein</fullName>
    </recommendedName>
</protein>
<feature type="region of interest" description="Disordered" evidence="3">
    <location>
        <begin position="45"/>
        <end position="67"/>
    </location>
</feature>
<comment type="similarity">
    <text evidence="2">Belongs to the SAP domain-containing ribonucleoprotein family.</text>
</comment>
<dbReference type="Pfam" id="PF18592">
    <property type="entry name" value="Tho1_MOS11_C"/>
    <property type="match status" value="1"/>
</dbReference>
<sequence>MCDLPNFLPSTCLLGSLRPNVGGFRLARDIGASIFSVAPETVKRLNTHPSQTSPRPIPNPEHPAGATPRPLYSVHNAHFAILELLEPFADSCTPIFALVQILVKNPFTMATTYSKKTNSDLIEMLKARGLPHTGKKADMVARLVEADKAEAEKASLAPVPATAPAPAAQSAKADAADDVIDWDDDTTPIEPVSAQPTTSAANAATAANGDDAETTAAGGKGAATSATAVPNQKVDIDPSTTHDLTVTKPEEKKADQKEVAAETEADKGGAQETAAGEQDEAEKKAAENYSMGLATTNLDAELEKRRKRAEKFGIADDSSTKEAQKAMERAKRFGTANDASSGVKGLDEALPERSRKRGRGDDGDGYHRGGKRRNFSGRGRGRGGFDGRRRQNGGSNTGKASTLSEQDRVAMERRKARFG</sequence>
<feature type="region of interest" description="Disordered" evidence="3">
    <location>
        <begin position="310"/>
        <end position="419"/>
    </location>
</feature>
<evidence type="ECO:0000313" key="5">
    <source>
        <dbReference type="EMBL" id="KMU86312.1"/>
    </source>
</evidence>
<dbReference type="Pfam" id="PF02037">
    <property type="entry name" value="SAP"/>
    <property type="match status" value="1"/>
</dbReference>
<evidence type="ECO:0000259" key="4">
    <source>
        <dbReference type="PROSITE" id="PS50800"/>
    </source>
</evidence>
<feature type="compositionally biased region" description="Acidic residues" evidence="3">
    <location>
        <begin position="176"/>
        <end position="187"/>
    </location>
</feature>
<evidence type="ECO:0000256" key="3">
    <source>
        <dbReference type="SAM" id="MobiDB-lite"/>
    </source>
</evidence>
<dbReference type="SMART" id="SM00513">
    <property type="entry name" value="SAP"/>
    <property type="match status" value="1"/>
</dbReference>
<dbReference type="OrthoDB" id="445357at2759"/>
<feature type="domain" description="SAP" evidence="4">
    <location>
        <begin position="113"/>
        <end position="147"/>
    </location>
</feature>
<dbReference type="PANTHER" id="PTHR46551">
    <property type="entry name" value="SAP DOMAIN-CONTAINING RIBONUCLEOPROTEIN"/>
    <property type="match status" value="1"/>
</dbReference>
<dbReference type="AlphaFoldDB" id="A0A0J8RNE5"/>
<dbReference type="SUPFAM" id="SSF68906">
    <property type="entry name" value="SAP domain"/>
    <property type="match status" value="1"/>
</dbReference>
<organism evidence="5 6">
    <name type="scientific">Coccidioides immitis H538.4</name>
    <dbReference type="NCBI Taxonomy" id="396776"/>
    <lineage>
        <taxon>Eukaryota</taxon>
        <taxon>Fungi</taxon>
        <taxon>Dikarya</taxon>
        <taxon>Ascomycota</taxon>
        <taxon>Pezizomycotina</taxon>
        <taxon>Eurotiomycetes</taxon>
        <taxon>Eurotiomycetidae</taxon>
        <taxon>Onygenales</taxon>
        <taxon>Onygenaceae</taxon>
        <taxon>Coccidioides</taxon>
    </lineage>
</organism>
<dbReference type="EMBL" id="DS016992">
    <property type="protein sequence ID" value="KMU86312.1"/>
    <property type="molecule type" value="Genomic_DNA"/>
</dbReference>
<feature type="compositionally biased region" description="Basic and acidic residues" evidence="3">
    <location>
        <begin position="345"/>
        <end position="367"/>
    </location>
</feature>
<feature type="compositionally biased region" description="Basic residues" evidence="3">
    <location>
        <begin position="368"/>
        <end position="381"/>
    </location>
</feature>
<feature type="compositionally biased region" description="Low complexity" evidence="3">
    <location>
        <begin position="197"/>
        <end position="228"/>
    </location>
</feature>
<proteinExistence type="inferred from homology"/>
<name>A0A0J8RNE5_COCIT</name>
<reference evidence="6" key="1">
    <citation type="journal article" date="2010" name="Genome Res.">
        <title>Population genomic sequencing of Coccidioides fungi reveals recent hybridization and transposon control.</title>
        <authorList>
            <person name="Neafsey D.E."/>
            <person name="Barker B.M."/>
            <person name="Sharpton T.J."/>
            <person name="Stajich J.E."/>
            <person name="Park D.J."/>
            <person name="Whiston E."/>
            <person name="Hung C.-Y."/>
            <person name="McMahan C."/>
            <person name="White J."/>
            <person name="Sykes S."/>
            <person name="Heiman D."/>
            <person name="Young S."/>
            <person name="Zeng Q."/>
            <person name="Abouelleil A."/>
            <person name="Aftuck L."/>
            <person name="Bessette D."/>
            <person name="Brown A."/>
            <person name="FitzGerald M."/>
            <person name="Lui A."/>
            <person name="Macdonald J.P."/>
            <person name="Priest M."/>
            <person name="Orbach M.J."/>
            <person name="Galgiani J.N."/>
            <person name="Kirkland T.N."/>
            <person name="Cole G.T."/>
            <person name="Birren B.W."/>
            <person name="Henn M.R."/>
            <person name="Taylor J.W."/>
            <person name="Rounsley S.D."/>
        </authorList>
    </citation>
    <scope>NUCLEOTIDE SEQUENCE [LARGE SCALE GENOMIC DNA]</scope>
    <source>
        <strain evidence="6">H538.4</strain>
    </source>
</reference>
<dbReference type="InterPro" id="IPR003034">
    <property type="entry name" value="SAP_dom"/>
</dbReference>
<dbReference type="VEuPathDB" id="FungiDB:CIHG_04101"/>
<dbReference type="eggNOG" id="ENOG502SA1C">
    <property type="taxonomic scope" value="Eukaryota"/>
</dbReference>
<dbReference type="GO" id="GO:0005634">
    <property type="term" value="C:nucleus"/>
    <property type="evidence" value="ECO:0007669"/>
    <property type="project" value="TreeGrafter"/>
</dbReference>
<dbReference type="Proteomes" id="UP000054563">
    <property type="component" value="Unassembled WGS sequence"/>
</dbReference>
<keyword evidence="1" id="KW-0597">Phosphoprotein</keyword>
<evidence type="ECO:0000256" key="1">
    <source>
        <dbReference type="ARBA" id="ARBA00022553"/>
    </source>
</evidence>
<dbReference type="InterPro" id="IPR040746">
    <property type="entry name" value="THO1_MOS11_C"/>
</dbReference>
<gene>
    <name evidence="5" type="ORF">CIHG_04101</name>
</gene>